<name>A0A0A9D2C3_ARUDO</name>
<reference evidence="1" key="2">
    <citation type="journal article" date="2015" name="Data Brief">
        <title>Shoot transcriptome of the giant reed, Arundo donax.</title>
        <authorList>
            <person name="Barrero R.A."/>
            <person name="Guerrero F.D."/>
            <person name="Moolhuijzen P."/>
            <person name="Goolsby J.A."/>
            <person name="Tidwell J."/>
            <person name="Bellgard S.E."/>
            <person name="Bellgard M.I."/>
        </authorList>
    </citation>
    <scope>NUCLEOTIDE SEQUENCE</scope>
    <source>
        <tissue evidence="1">Shoot tissue taken approximately 20 cm above the soil surface</tissue>
    </source>
</reference>
<dbReference type="AlphaFoldDB" id="A0A0A9D2C3"/>
<sequence>MFLVLLPHLHATTPLPTSQNSALSSPCPYSAQVGDSRAMPGHHVVSGGLAITKWAMQGGVAGVFRSPSRLCANCGAHQRCWSVKK</sequence>
<reference evidence="1" key="1">
    <citation type="submission" date="2014-09" db="EMBL/GenBank/DDBJ databases">
        <authorList>
            <person name="Magalhaes I.L.F."/>
            <person name="Oliveira U."/>
            <person name="Santos F.R."/>
            <person name="Vidigal T.H.D.A."/>
            <person name="Brescovit A.D."/>
            <person name="Santos A.J."/>
        </authorList>
    </citation>
    <scope>NUCLEOTIDE SEQUENCE</scope>
    <source>
        <tissue evidence="1">Shoot tissue taken approximately 20 cm above the soil surface</tissue>
    </source>
</reference>
<protein>
    <submittedName>
        <fullName evidence="1">Uncharacterized protein</fullName>
    </submittedName>
</protein>
<dbReference type="EMBL" id="GBRH01217057">
    <property type="protein sequence ID" value="JAD80838.1"/>
    <property type="molecule type" value="Transcribed_RNA"/>
</dbReference>
<accession>A0A0A9D2C3</accession>
<evidence type="ECO:0000313" key="1">
    <source>
        <dbReference type="EMBL" id="JAD80838.1"/>
    </source>
</evidence>
<proteinExistence type="predicted"/>
<organism evidence="1">
    <name type="scientific">Arundo donax</name>
    <name type="common">Giant reed</name>
    <name type="synonym">Donax arundinaceus</name>
    <dbReference type="NCBI Taxonomy" id="35708"/>
    <lineage>
        <taxon>Eukaryota</taxon>
        <taxon>Viridiplantae</taxon>
        <taxon>Streptophyta</taxon>
        <taxon>Embryophyta</taxon>
        <taxon>Tracheophyta</taxon>
        <taxon>Spermatophyta</taxon>
        <taxon>Magnoliopsida</taxon>
        <taxon>Liliopsida</taxon>
        <taxon>Poales</taxon>
        <taxon>Poaceae</taxon>
        <taxon>PACMAD clade</taxon>
        <taxon>Arundinoideae</taxon>
        <taxon>Arundineae</taxon>
        <taxon>Arundo</taxon>
    </lineage>
</organism>